<accession>A0A3N4HVP1</accession>
<dbReference type="EMBL" id="ML119813">
    <property type="protein sequence ID" value="RPA73724.1"/>
    <property type="molecule type" value="Genomic_DNA"/>
</dbReference>
<organism evidence="2 3">
    <name type="scientific">Ascobolus immersus RN42</name>
    <dbReference type="NCBI Taxonomy" id="1160509"/>
    <lineage>
        <taxon>Eukaryota</taxon>
        <taxon>Fungi</taxon>
        <taxon>Dikarya</taxon>
        <taxon>Ascomycota</taxon>
        <taxon>Pezizomycotina</taxon>
        <taxon>Pezizomycetes</taxon>
        <taxon>Pezizales</taxon>
        <taxon>Ascobolaceae</taxon>
        <taxon>Ascobolus</taxon>
    </lineage>
</organism>
<reference evidence="2 3" key="1">
    <citation type="journal article" date="2018" name="Nat. Ecol. Evol.">
        <title>Pezizomycetes genomes reveal the molecular basis of ectomycorrhizal truffle lifestyle.</title>
        <authorList>
            <person name="Murat C."/>
            <person name="Payen T."/>
            <person name="Noel B."/>
            <person name="Kuo A."/>
            <person name="Morin E."/>
            <person name="Chen J."/>
            <person name="Kohler A."/>
            <person name="Krizsan K."/>
            <person name="Balestrini R."/>
            <person name="Da Silva C."/>
            <person name="Montanini B."/>
            <person name="Hainaut M."/>
            <person name="Levati E."/>
            <person name="Barry K.W."/>
            <person name="Belfiori B."/>
            <person name="Cichocki N."/>
            <person name="Clum A."/>
            <person name="Dockter R.B."/>
            <person name="Fauchery L."/>
            <person name="Guy J."/>
            <person name="Iotti M."/>
            <person name="Le Tacon F."/>
            <person name="Lindquist E.A."/>
            <person name="Lipzen A."/>
            <person name="Malagnac F."/>
            <person name="Mello A."/>
            <person name="Molinier V."/>
            <person name="Miyauchi S."/>
            <person name="Poulain J."/>
            <person name="Riccioni C."/>
            <person name="Rubini A."/>
            <person name="Sitrit Y."/>
            <person name="Splivallo R."/>
            <person name="Traeger S."/>
            <person name="Wang M."/>
            <person name="Zifcakova L."/>
            <person name="Wipf D."/>
            <person name="Zambonelli A."/>
            <person name="Paolocci F."/>
            <person name="Nowrousian M."/>
            <person name="Ottonello S."/>
            <person name="Baldrian P."/>
            <person name="Spatafora J.W."/>
            <person name="Henrissat B."/>
            <person name="Nagy L.G."/>
            <person name="Aury J.M."/>
            <person name="Wincker P."/>
            <person name="Grigoriev I.V."/>
            <person name="Bonfante P."/>
            <person name="Martin F.M."/>
        </authorList>
    </citation>
    <scope>NUCLEOTIDE SEQUENCE [LARGE SCALE GENOMIC DNA]</scope>
    <source>
        <strain evidence="2 3">RN42</strain>
    </source>
</reference>
<dbReference type="AlphaFoldDB" id="A0A3N4HVP1"/>
<evidence type="ECO:0000256" key="1">
    <source>
        <dbReference type="SAM" id="MobiDB-lite"/>
    </source>
</evidence>
<gene>
    <name evidence="2" type="ORF">BJ508DRAFT_313593</name>
</gene>
<sequence>MPKRTETETPPRSSSPTPSHKHKLKQFERMFEDNVKTKHPTQQSTRRPLNRFAELYITEENDTNPSPKRSAYKSPLRLRAMRLRAKHREIQSREMLYFAKLSVAMEDFAQRFYPKERAVWDEEIKKTKECAGYEVEEELNDGNISDEEEDLAEWEGQVRRQRAKLVFLETFMEQVKTEAFVKGIFKLARKWHARGNFRIVVALLLEEGFSLSEILQFKAYVEMKRLPRGIRRRRVTVFRFIR</sequence>
<evidence type="ECO:0000313" key="3">
    <source>
        <dbReference type="Proteomes" id="UP000275078"/>
    </source>
</evidence>
<dbReference type="Proteomes" id="UP000275078">
    <property type="component" value="Unassembled WGS sequence"/>
</dbReference>
<protein>
    <submittedName>
        <fullName evidence="2">Uncharacterized protein</fullName>
    </submittedName>
</protein>
<evidence type="ECO:0000313" key="2">
    <source>
        <dbReference type="EMBL" id="RPA73724.1"/>
    </source>
</evidence>
<proteinExistence type="predicted"/>
<keyword evidence="3" id="KW-1185">Reference proteome</keyword>
<name>A0A3N4HVP1_ASCIM</name>
<feature type="region of interest" description="Disordered" evidence="1">
    <location>
        <begin position="1"/>
        <end position="24"/>
    </location>
</feature>